<evidence type="ECO:0000313" key="5">
    <source>
        <dbReference type="Proteomes" id="UP000251241"/>
    </source>
</evidence>
<dbReference type="SUPFAM" id="SSF117892">
    <property type="entry name" value="Band 7/SPFH domain"/>
    <property type="match status" value="1"/>
</dbReference>
<dbReference type="Proteomes" id="UP000251241">
    <property type="component" value="Unassembled WGS sequence"/>
</dbReference>
<dbReference type="Pfam" id="PF13421">
    <property type="entry name" value="Band_7_1"/>
    <property type="match status" value="1"/>
</dbReference>
<dbReference type="InterPro" id="IPR036013">
    <property type="entry name" value="Band_7/SPFH_dom_sf"/>
</dbReference>
<evidence type="ECO:0000259" key="3">
    <source>
        <dbReference type="Pfam" id="PF14237"/>
    </source>
</evidence>
<dbReference type="InterPro" id="IPR033880">
    <property type="entry name" value="SPFH_YdjI"/>
</dbReference>
<dbReference type="Gene3D" id="3.30.479.30">
    <property type="entry name" value="Band 7 domain"/>
    <property type="match status" value="1"/>
</dbReference>
<dbReference type="GeneID" id="97182482"/>
<proteinExistence type="predicted"/>
<dbReference type="RefSeq" id="WP_112375487.1">
    <property type="nucleotide sequence ID" value="NZ_CP068086.1"/>
</dbReference>
<gene>
    <name evidence="4" type="ORF">NCTC11343_03706</name>
</gene>
<protein>
    <submittedName>
        <fullName evidence="4">Virion core protein (Lumpy skin disease virus)</fullName>
    </submittedName>
</protein>
<evidence type="ECO:0000259" key="2">
    <source>
        <dbReference type="Pfam" id="PF13421"/>
    </source>
</evidence>
<feature type="compositionally biased region" description="Low complexity" evidence="1">
    <location>
        <begin position="296"/>
        <end position="309"/>
    </location>
</feature>
<feature type="domain" description="SPFH" evidence="2">
    <location>
        <begin position="26"/>
        <end position="236"/>
    </location>
</feature>
<organism evidence="4 5">
    <name type="scientific">Sphingobacterium multivorum</name>
    <dbReference type="NCBI Taxonomy" id="28454"/>
    <lineage>
        <taxon>Bacteria</taxon>
        <taxon>Pseudomonadati</taxon>
        <taxon>Bacteroidota</taxon>
        <taxon>Sphingobacteriia</taxon>
        <taxon>Sphingobacteriales</taxon>
        <taxon>Sphingobacteriaceae</taxon>
        <taxon>Sphingobacterium</taxon>
    </lineage>
</organism>
<sequence>MGLFDKIRNEFVDIIEWVDNSTDTIVWKFPRYQNEIKMGAQLTVREGQAAVFLNEGVVADVFQPGRYELTTQNMPTMTTLRGWKYGFNSPFKADVYFVNLRQFVNQKWGTKNPIMLRDPEFGPIRLRAFGNFSFQVKDVTVFMKQLVATTPVFTVEDITEQLRNIAVSRGMDAIAESKIPALDLASNYDEVSALIQQKIGVDFDELGLSLTKFLIENISFPEEVEKALDKRSSMGVVGNLGAYAQFQAANSMEKAAENPSSGGIVGAGFGAGLGAGMVGQMGNVFQQNSFDGNNPTGTGSAAAASSAGAVGPPPLPKAVAYYLAVKGKQEGPFDSEQLRALIKEGTMTLATLVWKEGLENWIEAEKVVELKDLFSQNPPPIPGV</sequence>
<dbReference type="Pfam" id="PF14237">
    <property type="entry name" value="GYF_2"/>
    <property type="match status" value="1"/>
</dbReference>
<dbReference type="EMBL" id="UAUU01000011">
    <property type="protein sequence ID" value="SPZ91669.1"/>
    <property type="molecule type" value="Genomic_DNA"/>
</dbReference>
<evidence type="ECO:0000256" key="1">
    <source>
        <dbReference type="SAM" id="MobiDB-lite"/>
    </source>
</evidence>
<evidence type="ECO:0000313" key="4">
    <source>
        <dbReference type="EMBL" id="SPZ91669.1"/>
    </source>
</evidence>
<feature type="domain" description="GYF" evidence="3">
    <location>
        <begin position="321"/>
        <end position="370"/>
    </location>
</feature>
<feature type="region of interest" description="Disordered" evidence="1">
    <location>
        <begin position="290"/>
        <end position="309"/>
    </location>
</feature>
<dbReference type="PANTHER" id="PTHR37826">
    <property type="entry name" value="FLOTILLIN BAND_7_5 DOMAIN PROTEIN"/>
    <property type="match status" value="1"/>
</dbReference>
<dbReference type="AlphaFoldDB" id="A0A2X2LE63"/>
<reference evidence="4 5" key="1">
    <citation type="submission" date="2018-06" db="EMBL/GenBank/DDBJ databases">
        <authorList>
            <consortium name="Pathogen Informatics"/>
            <person name="Doyle S."/>
        </authorList>
    </citation>
    <scope>NUCLEOTIDE SEQUENCE [LARGE SCALE GENOMIC DNA]</scope>
    <source>
        <strain evidence="4 5">NCTC11343</strain>
    </source>
</reference>
<dbReference type="CDD" id="cd03408">
    <property type="entry name" value="SPFH_like_u1"/>
    <property type="match status" value="1"/>
</dbReference>
<accession>A0A2X2LE63</accession>
<name>A0A2X2LE63_SPHMU</name>
<dbReference type="InterPro" id="IPR025640">
    <property type="entry name" value="GYF_2"/>
</dbReference>
<dbReference type="PANTHER" id="PTHR37826:SF2">
    <property type="entry name" value="ZINC-RIBBON DOMAIN-CONTAINING PROTEIN"/>
    <property type="match status" value="1"/>
</dbReference>